<dbReference type="Gene3D" id="3.40.50.1110">
    <property type="entry name" value="SGNH hydrolase"/>
    <property type="match status" value="1"/>
</dbReference>
<proteinExistence type="predicted"/>
<name>A0A5J6VLB2_9VIRU</name>
<evidence type="ECO:0000313" key="1">
    <source>
        <dbReference type="EMBL" id="QFG75056.1"/>
    </source>
</evidence>
<dbReference type="SUPFAM" id="SSF52266">
    <property type="entry name" value="SGNH hydrolase"/>
    <property type="match status" value="1"/>
</dbReference>
<reference evidence="1" key="1">
    <citation type="journal article" date="2019" name="Philos. Trans. R. Soc. Lond., B, Biol. Sci.">
        <title>Targeted metagenomic recovery of four divergent viruses reveals shared and distinctive characteristics of giant viruses of marine eukaryotes.</title>
        <authorList>
            <person name="Needham D.M."/>
            <person name="Poirier C."/>
            <person name="Hehenberger E."/>
            <person name="Jimenez V."/>
            <person name="Swalwell J.E."/>
            <person name="Santoro A.E."/>
            <person name="Worden A.Z."/>
        </authorList>
    </citation>
    <scope>NUCLEOTIDE SEQUENCE</scope>
    <source>
        <strain evidence="1">OPacV-421</strain>
    </source>
</reference>
<dbReference type="Pfam" id="PF00657">
    <property type="entry name" value="Lipase_GDSL"/>
    <property type="match status" value="1"/>
</dbReference>
<dbReference type="EMBL" id="MN448297">
    <property type="protein sequence ID" value="QFG75056.1"/>
    <property type="molecule type" value="Genomic_DNA"/>
</dbReference>
<dbReference type="InterPro" id="IPR001087">
    <property type="entry name" value="GDSL"/>
</dbReference>
<dbReference type="InterPro" id="IPR036514">
    <property type="entry name" value="SGNH_hydro_sf"/>
</dbReference>
<accession>A0A5J6VLB2</accession>
<sequence length="218" mass="26126">MKKNNKYIWFLLIIIFLTLLSRPTISVNEPFFNRKKIILMGDSMLKNNQYVKPKQSVEYLLKQKHSNTLIVAKDNSHIANLPEQFNKIKSSIDKDTEIIISIGGNDILYYNQNKHINKYYYNRIDHLFTLFEKTIKKLFKDTKATVYFLNIYYPKSNAYKKYHNLISEWNQQLKMFTKKHKYHLIEVDKLFRHATDFTNDIEPSYQGSKLLVHKILHL</sequence>
<organism evidence="1">
    <name type="scientific">Megaviridae environmental sample</name>
    <dbReference type="NCBI Taxonomy" id="1737588"/>
    <lineage>
        <taxon>Viruses</taxon>
        <taxon>Varidnaviria</taxon>
        <taxon>Bamfordvirae</taxon>
        <taxon>Nucleocytoviricota</taxon>
        <taxon>Megaviricetes</taxon>
        <taxon>Imitervirales</taxon>
        <taxon>Mimiviridae</taxon>
        <taxon>environmental samples</taxon>
    </lineage>
</organism>
<dbReference type="GO" id="GO:0016788">
    <property type="term" value="F:hydrolase activity, acting on ester bonds"/>
    <property type="evidence" value="ECO:0007669"/>
    <property type="project" value="InterPro"/>
</dbReference>
<protein>
    <recommendedName>
        <fullName evidence="2">GDSL-like Lipase/Acylhydrolase</fullName>
    </recommendedName>
</protein>
<evidence type="ECO:0008006" key="2">
    <source>
        <dbReference type="Google" id="ProtNLM"/>
    </source>
</evidence>